<dbReference type="EMBL" id="QAOK01000066">
    <property type="protein sequence ID" value="PTQ76601.1"/>
    <property type="molecule type" value="Genomic_DNA"/>
</dbReference>
<dbReference type="Proteomes" id="UP000244152">
    <property type="component" value="Unassembled WGS sequence"/>
</dbReference>
<dbReference type="EMBL" id="QAOK01000004">
    <property type="protein sequence ID" value="PTQ82616.1"/>
    <property type="molecule type" value="Genomic_DNA"/>
</dbReference>
<accession>A0A2T5HYD2</accession>
<evidence type="ECO:0000313" key="2">
    <source>
        <dbReference type="EMBL" id="PTQ82616.1"/>
    </source>
</evidence>
<proteinExistence type="predicted"/>
<comment type="caution">
    <text evidence="1">The sequence shown here is derived from an EMBL/GenBank/DDBJ whole genome shotgun (WGS) entry which is preliminary data.</text>
</comment>
<protein>
    <submittedName>
        <fullName evidence="1">Putative secreted protein with PEP-CTERM sorting signal</fullName>
    </submittedName>
</protein>
<organism evidence="1 3">
    <name type="scientific">Nitrosospira multiformis</name>
    <dbReference type="NCBI Taxonomy" id="1231"/>
    <lineage>
        <taxon>Bacteria</taxon>
        <taxon>Pseudomonadati</taxon>
        <taxon>Pseudomonadota</taxon>
        <taxon>Betaproteobacteria</taxon>
        <taxon>Nitrosomonadales</taxon>
        <taxon>Nitrosomonadaceae</taxon>
        <taxon>Nitrosospira</taxon>
    </lineage>
</organism>
<dbReference type="AlphaFoldDB" id="A0A2T5HYD2"/>
<dbReference type="RefSeq" id="WP_375135993.1">
    <property type="nucleotide sequence ID" value="NZ_QAOK01000004.1"/>
</dbReference>
<gene>
    <name evidence="2" type="ORF">C8R21_104159</name>
    <name evidence="1" type="ORF">C8R21_1664</name>
</gene>
<feature type="non-terminal residue" evidence="1">
    <location>
        <position position="1"/>
    </location>
</feature>
<evidence type="ECO:0000313" key="1">
    <source>
        <dbReference type="EMBL" id="PTQ76601.1"/>
    </source>
</evidence>
<sequence>TYALLLAGLGLMGVMAKRRNDKQNT</sequence>
<name>A0A2T5HYD2_9PROT</name>
<evidence type="ECO:0000313" key="3">
    <source>
        <dbReference type="Proteomes" id="UP000244152"/>
    </source>
</evidence>
<reference evidence="1 3" key="1">
    <citation type="submission" date="2018-04" db="EMBL/GenBank/DDBJ databases">
        <title>Active sludge and wastewater microbial communities from Klosterneuburg, Austria.</title>
        <authorList>
            <person name="Wagner M."/>
        </authorList>
    </citation>
    <scope>NUCLEOTIDE SEQUENCE [LARGE SCALE GENOMIC DNA]</scope>
    <source>
        <strain evidence="1 3">Nl12</strain>
    </source>
</reference>